<keyword evidence="3" id="KW-1185">Reference proteome</keyword>
<dbReference type="eggNOG" id="arCOG07422">
    <property type="taxonomic scope" value="Archaea"/>
</dbReference>
<dbReference type="RefSeq" id="WP_013680087.1">
    <property type="nucleotide sequence ID" value="NC_015315.1"/>
</dbReference>
<evidence type="ECO:0000313" key="3">
    <source>
        <dbReference type="Proteomes" id="UP000008138"/>
    </source>
</evidence>
<evidence type="ECO:0000256" key="1">
    <source>
        <dbReference type="SAM" id="Phobius"/>
    </source>
</evidence>
<dbReference type="OrthoDB" id="25821at2157"/>
<protein>
    <submittedName>
        <fullName evidence="2">Uncharacterized protein</fullName>
    </submittedName>
</protein>
<dbReference type="KEGG" id="tuz:TUZN_1275"/>
<reference evidence="2 3" key="1">
    <citation type="journal article" date="2011" name="J. Bacteriol.">
        <title>Complete genome sequence of the thermoacidophilic crenarchaeon Thermoproteus uzoniensis 768-20.</title>
        <authorList>
            <person name="Mardanov A.V."/>
            <person name="Gumerov V.M."/>
            <person name="Beletsky A.V."/>
            <person name="Prokofeva M.I."/>
            <person name="Bonch-Osmolovskaya E.A."/>
            <person name="Ravin N.V."/>
            <person name="Skryabin K.G."/>
        </authorList>
    </citation>
    <scope>NUCLEOTIDE SEQUENCE [LARGE SCALE GENOMIC DNA]</scope>
    <source>
        <strain evidence="2 3">768-20</strain>
    </source>
</reference>
<sequence>MSTEDYSWHTIAVGNSILGVYNFVVLAAPPDWKVVVMPMASDVFSHVTRDGAKWVRDGEVKHFVKAGSKFYELEIRVRPGDRLSREGSPVEFGGHKGLYRVGREGLLKKSDVLIVEVYCPETDRTISVKLRGSGAPLEILRYLKYSRCH</sequence>
<dbReference type="GeneID" id="10360802"/>
<dbReference type="STRING" id="999630.TUZN_1275"/>
<organism evidence="2 3">
    <name type="scientific">Thermoproteus uzoniensis (strain 768-20)</name>
    <dbReference type="NCBI Taxonomy" id="999630"/>
    <lineage>
        <taxon>Archaea</taxon>
        <taxon>Thermoproteota</taxon>
        <taxon>Thermoprotei</taxon>
        <taxon>Thermoproteales</taxon>
        <taxon>Thermoproteaceae</taxon>
        <taxon>Thermoproteus</taxon>
    </lineage>
</organism>
<keyword evidence="1" id="KW-0812">Transmembrane</keyword>
<dbReference type="Proteomes" id="UP000008138">
    <property type="component" value="Chromosome"/>
</dbReference>
<gene>
    <name evidence="2" type="ordered locus">TUZN_1275</name>
</gene>
<reference key="2">
    <citation type="submission" date="2011-03" db="EMBL/GenBank/DDBJ databases">
        <title>Complete genome sequence of the thermoacidophilic crenarchaeon Thermoproteus uzoniensis 768-20.</title>
        <authorList>
            <person name="Mardanov A.V."/>
            <person name="Gumerov V.M."/>
            <person name="Beletsky A.V."/>
            <person name="Prokofeva M.I."/>
            <person name="Bonch-Osmolovskaya E.A."/>
            <person name="Ravin N.V."/>
            <person name="Skryabin K.G."/>
        </authorList>
    </citation>
    <scope>NUCLEOTIDE SEQUENCE</scope>
    <source>
        <strain>768-20</strain>
    </source>
</reference>
<keyword evidence="1" id="KW-0472">Membrane</keyword>
<name>F2L0T6_THEU7</name>
<dbReference type="EMBL" id="CP002590">
    <property type="protein sequence ID" value="AEA12751.1"/>
    <property type="molecule type" value="Genomic_DNA"/>
</dbReference>
<keyword evidence="1" id="KW-1133">Transmembrane helix</keyword>
<dbReference type="AlphaFoldDB" id="F2L0T6"/>
<feature type="transmembrane region" description="Helical" evidence="1">
    <location>
        <begin position="6"/>
        <end position="28"/>
    </location>
</feature>
<dbReference type="HOGENOM" id="CLU_1801766_0_0_2"/>
<accession>F2L0T6</accession>
<evidence type="ECO:0000313" key="2">
    <source>
        <dbReference type="EMBL" id="AEA12751.1"/>
    </source>
</evidence>
<proteinExistence type="predicted"/>